<feature type="region of interest" description="Disordered" evidence="5">
    <location>
        <begin position="1"/>
        <end position="46"/>
    </location>
</feature>
<gene>
    <name evidence="8" type="ORF">QTG54_014293</name>
</gene>
<dbReference type="GO" id="GO:0097250">
    <property type="term" value="P:mitochondrial respirasome assembly"/>
    <property type="evidence" value="ECO:0007669"/>
    <property type="project" value="TreeGrafter"/>
</dbReference>
<dbReference type="InterPro" id="IPR050355">
    <property type="entry name" value="RCF1"/>
</dbReference>
<organism evidence="8 9">
    <name type="scientific">Skeletonema marinoi</name>
    <dbReference type="NCBI Taxonomy" id="267567"/>
    <lineage>
        <taxon>Eukaryota</taxon>
        <taxon>Sar</taxon>
        <taxon>Stramenopiles</taxon>
        <taxon>Ochrophyta</taxon>
        <taxon>Bacillariophyta</taxon>
        <taxon>Coscinodiscophyceae</taxon>
        <taxon>Thalassiosirophycidae</taxon>
        <taxon>Thalassiosirales</taxon>
        <taxon>Skeletonemataceae</taxon>
        <taxon>Skeletonema</taxon>
        <taxon>Skeletonema marinoi-dohrnii complex</taxon>
    </lineage>
</organism>
<feature type="transmembrane region" description="Helical" evidence="6">
    <location>
        <begin position="107"/>
        <end position="126"/>
    </location>
</feature>
<evidence type="ECO:0000256" key="4">
    <source>
        <dbReference type="ARBA" id="ARBA00023136"/>
    </source>
</evidence>
<dbReference type="Gene3D" id="6.10.140.1320">
    <property type="match status" value="1"/>
</dbReference>
<comment type="caution">
    <text evidence="8">The sequence shown here is derived from an EMBL/GenBank/DDBJ whole genome shotgun (WGS) entry which is preliminary data.</text>
</comment>
<sequence>MGATHSTPFTSTASCESSNDGGGPSYEPDSNIPSAAASSVPPAPMPVLARPETFEEKLYRKFKAEPLIPIGCLTTAYFLGSGIKSFYNRDPVKSQSMMRLRVGSQFATLMIFIGYAGINAFTLDFAPGMAVPSEQGYGGKSGDDKEE</sequence>
<feature type="domain" description="HIG1" evidence="7">
    <location>
        <begin position="39"/>
        <end position="130"/>
    </location>
</feature>
<accession>A0AAD8XX06</accession>
<keyword evidence="3 6" id="KW-1133">Transmembrane helix</keyword>
<dbReference type="Proteomes" id="UP001224775">
    <property type="component" value="Unassembled WGS sequence"/>
</dbReference>
<evidence type="ECO:0000256" key="3">
    <source>
        <dbReference type="ARBA" id="ARBA00022989"/>
    </source>
</evidence>
<protein>
    <recommendedName>
        <fullName evidence="7">HIG1 domain-containing protein</fullName>
    </recommendedName>
</protein>
<comment type="subcellular location">
    <subcellularLocation>
        <location evidence="1">Mitochondrion membrane</location>
    </subcellularLocation>
</comment>
<proteinExistence type="predicted"/>
<dbReference type="InterPro" id="IPR007667">
    <property type="entry name" value="Hypoxia_induced_domain"/>
</dbReference>
<dbReference type="AlphaFoldDB" id="A0AAD8XX06"/>
<reference evidence="8" key="1">
    <citation type="submission" date="2023-06" db="EMBL/GenBank/DDBJ databases">
        <title>Survivors Of The Sea: Transcriptome response of Skeletonema marinoi to long-term dormancy.</title>
        <authorList>
            <person name="Pinder M.I.M."/>
            <person name="Kourtchenko O."/>
            <person name="Robertson E.K."/>
            <person name="Larsson T."/>
            <person name="Maumus F."/>
            <person name="Osuna-Cruz C.M."/>
            <person name="Vancaester E."/>
            <person name="Stenow R."/>
            <person name="Vandepoele K."/>
            <person name="Ploug H."/>
            <person name="Bruchert V."/>
            <person name="Godhe A."/>
            <person name="Topel M."/>
        </authorList>
    </citation>
    <scope>NUCLEOTIDE SEQUENCE</scope>
    <source>
        <strain evidence="8">R05AC</strain>
    </source>
</reference>
<dbReference type="PANTHER" id="PTHR12297:SF18">
    <property type="entry name" value="HIG1 DOMAIN FAMILY MEMBER 2A"/>
    <property type="match status" value="1"/>
</dbReference>
<evidence type="ECO:0000256" key="6">
    <source>
        <dbReference type="SAM" id="Phobius"/>
    </source>
</evidence>
<keyword evidence="2 6" id="KW-0812">Transmembrane</keyword>
<dbReference type="GO" id="GO:0031966">
    <property type="term" value="C:mitochondrial membrane"/>
    <property type="evidence" value="ECO:0007669"/>
    <property type="project" value="UniProtKB-SubCell"/>
</dbReference>
<evidence type="ECO:0000256" key="2">
    <source>
        <dbReference type="ARBA" id="ARBA00022692"/>
    </source>
</evidence>
<dbReference type="PANTHER" id="PTHR12297">
    <property type="entry name" value="HYPOXIA-INDUCBILE GENE 1 HIG1 -RELATED"/>
    <property type="match status" value="1"/>
</dbReference>
<evidence type="ECO:0000256" key="1">
    <source>
        <dbReference type="ARBA" id="ARBA00004325"/>
    </source>
</evidence>
<keyword evidence="9" id="KW-1185">Reference proteome</keyword>
<keyword evidence="4 6" id="KW-0472">Membrane</keyword>
<dbReference type="EMBL" id="JATAAI010000035">
    <property type="protein sequence ID" value="KAK1735227.1"/>
    <property type="molecule type" value="Genomic_DNA"/>
</dbReference>
<evidence type="ECO:0000256" key="5">
    <source>
        <dbReference type="SAM" id="MobiDB-lite"/>
    </source>
</evidence>
<dbReference type="Pfam" id="PF04588">
    <property type="entry name" value="HIG_1_N"/>
    <property type="match status" value="1"/>
</dbReference>
<feature type="transmembrane region" description="Helical" evidence="6">
    <location>
        <begin position="67"/>
        <end position="87"/>
    </location>
</feature>
<evidence type="ECO:0000259" key="7">
    <source>
        <dbReference type="PROSITE" id="PS51503"/>
    </source>
</evidence>
<evidence type="ECO:0000313" key="8">
    <source>
        <dbReference type="EMBL" id="KAK1735227.1"/>
    </source>
</evidence>
<feature type="compositionally biased region" description="Polar residues" evidence="5">
    <location>
        <begin position="1"/>
        <end position="19"/>
    </location>
</feature>
<dbReference type="PROSITE" id="PS51503">
    <property type="entry name" value="HIG1"/>
    <property type="match status" value="1"/>
</dbReference>
<evidence type="ECO:0000313" key="9">
    <source>
        <dbReference type="Proteomes" id="UP001224775"/>
    </source>
</evidence>
<name>A0AAD8XX06_9STRA</name>